<feature type="domain" description="EamA" evidence="2">
    <location>
        <begin position="195"/>
        <end position="333"/>
    </location>
</feature>
<keyword evidence="4" id="KW-1185">Reference proteome</keyword>
<dbReference type="EMBL" id="CP015518">
    <property type="protein sequence ID" value="APG24013.1"/>
    <property type="molecule type" value="Genomic_DNA"/>
</dbReference>
<dbReference type="PANTHER" id="PTHR22911:SF137">
    <property type="entry name" value="SOLUTE CARRIER FAMILY 35 MEMBER G2-RELATED"/>
    <property type="match status" value="1"/>
</dbReference>
<reference evidence="3 4" key="1">
    <citation type="journal article" date="2017" name="Genome Announc.">
        <title>Complete Genome Sequences of Two Acetylene-Fermenting Pelobacter acetylenicus Strains.</title>
        <authorList>
            <person name="Sutton J.M."/>
            <person name="Baesman S.M."/>
            <person name="Fierst J.L."/>
            <person name="Poret-Peterson A.T."/>
            <person name="Oremland R.S."/>
            <person name="Dunlap D.S."/>
            <person name="Akob D.M."/>
        </authorList>
    </citation>
    <scope>NUCLEOTIDE SEQUENCE [LARGE SCALE GENOMIC DNA]</scope>
    <source>
        <strain evidence="3 4">DSM 3247</strain>
    </source>
</reference>
<feature type="transmembrane region" description="Helical" evidence="1">
    <location>
        <begin position="314"/>
        <end position="334"/>
    </location>
</feature>
<protein>
    <recommendedName>
        <fullName evidence="2">EamA domain-containing protein</fullName>
    </recommendedName>
</protein>
<dbReference type="OrthoDB" id="5604143at2"/>
<keyword evidence="1" id="KW-0812">Transmembrane</keyword>
<evidence type="ECO:0000313" key="3">
    <source>
        <dbReference type="EMBL" id="APG24013.1"/>
    </source>
</evidence>
<organism evidence="3 4">
    <name type="scientific">Syntrophotalea acetylenica</name>
    <name type="common">Pelobacter acetylenicus</name>
    <dbReference type="NCBI Taxonomy" id="29542"/>
    <lineage>
        <taxon>Bacteria</taxon>
        <taxon>Pseudomonadati</taxon>
        <taxon>Thermodesulfobacteriota</taxon>
        <taxon>Desulfuromonadia</taxon>
        <taxon>Desulfuromonadales</taxon>
        <taxon>Syntrophotaleaceae</taxon>
        <taxon>Syntrophotalea</taxon>
    </lineage>
</organism>
<proteinExistence type="predicted"/>
<name>A0A1L3GDJ1_SYNAC</name>
<feature type="transmembrane region" description="Helical" evidence="1">
    <location>
        <begin position="233"/>
        <end position="252"/>
    </location>
</feature>
<dbReference type="Gene3D" id="1.10.3730.20">
    <property type="match status" value="1"/>
</dbReference>
<dbReference type="InterPro" id="IPR037185">
    <property type="entry name" value="EmrE-like"/>
</dbReference>
<dbReference type="AlphaFoldDB" id="A0A1L3GDJ1"/>
<evidence type="ECO:0000313" key="4">
    <source>
        <dbReference type="Proteomes" id="UP000182264"/>
    </source>
</evidence>
<feature type="transmembrane region" description="Helical" evidence="1">
    <location>
        <begin position="258"/>
        <end position="279"/>
    </location>
</feature>
<gene>
    <name evidence="3" type="ORF">A7E75_02480</name>
</gene>
<evidence type="ECO:0000256" key="1">
    <source>
        <dbReference type="SAM" id="Phobius"/>
    </source>
</evidence>
<keyword evidence="1" id="KW-1133">Transmembrane helix</keyword>
<dbReference type="STRING" id="29542.A6070_11105"/>
<feature type="domain" description="EamA" evidence="2">
    <location>
        <begin position="34"/>
        <end position="180"/>
    </location>
</feature>
<dbReference type="SUPFAM" id="SSF103481">
    <property type="entry name" value="Multidrug resistance efflux transporter EmrE"/>
    <property type="match status" value="2"/>
</dbReference>
<sequence>MANGVAAQVVGAPSSSKVLARDLSNKRKLSHAKAGLLWGAFGGMSWGFAGVVMGIAFAMAPFTGGATIFTGPLVGAAMHDGFAGIFLTLSNIFTGRGSEIFRTLKTWPGILVCLAAIFGGPIAMGGYLLGIEFAGASYALSITAMFPVVGTIMAAVFLKEKITPLVWAGIALSVVGALIVGWTPPEGGSMPHFYLGIGCALLACFGWGIEGVLSTFGMDMVDPDIAISIRESVSCIVSIVGVLPFVAGWALLGESLGTFNSLWILACAGVIGGISYLAWYKSLNMTGVGRAMALNITYVIWGIVFGYFMTDLQLTTNLVVGGLIITIGGVLVVANPKELLNLRQGA</sequence>
<dbReference type="PANTHER" id="PTHR22911">
    <property type="entry name" value="ACYL-MALONYL CONDENSING ENZYME-RELATED"/>
    <property type="match status" value="1"/>
</dbReference>
<feature type="transmembrane region" description="Helical" evidence="1">
    <location>
        <begin position="66"/>
        <end position="89"/>
    </location>
</feature>
<feature type="transmembrane region" description="Helical" evidence="1">
    <location>
        <begin position="36"/>
        <end position="60"/>
    </location>
</feature>
<feature type="transmembrane region" description="Helical" evidence="1">
    <location>
        <begin position="136"/>
        <end position="158"/>
    </location>
</feature>
<feature type="transmembrane region" description="Helical" evidence="1">
    <location>
        <begin position="110"/>
        <end position="130"/>
    </location>
</feature>
<dbReference type="RefSeq" id="WP_072285829.1">
    <property type="nucleotide sequence ID" value="NZ_CP015455.1"/>
</dbReference>
<feature type="transmembrane region" description="Helical" evidence="1">
    <location>
        <begin position="291"/>
        <end position="308"/>
    </location>
</feature>
<dbReference type="Proteomes" id="UP000182264">
    <property type="component" value="Chromosome"/>
</dbReference>
<keyword evidence="1" id="KW-0472">Membrane</keyword>
<dbReference type="KEGG" id="pace:A6070_11105"/>
<dbReference type="Pfam" id="PF00892">
    <property type="entry name" value="EamA"/>
    <property type="match status" value="2"/>
</dbReference>
<feature type="transmembrane region" description="Helical" evidence="1">
    <location>
        <begin position="194"/>
        <end position="213"/>
    </location>
</feature>
<dbReference type="GO" id="GO:0016020">
    <property type="term" value="C:membrane"/>
    <property type="evidence" value="ECO:0007669"/>
    <property type="project" value="InterPro"/>
</dbReference>
<dbReference type="InterPro" id="IPR000620">
    <property type="entry name" value="EamA_dom"/>
</dbReference>
<evidence type="ECO:0000259" key="2">
    <source>
        <dbReference type="Pfam" id="PF00892"/>
    </source>
</evidence>
<feature type="transmembrane region" description="Helical" evidence="1">
    <location>
        <begin position="165"/>
        <end position="182"/>
    </location>
</feature>
<accession>A0A1L3GDJ1</accession>